<feature type="transmembrane region" description="Helical" evidence="1">
    <location>
        <begin position="48"/>
        <end position="79"/>
    </location>
</feature>
<keyword evidence="3" id="KW-1185">Reference proteome</keyword>
<evidence type="ECO:0000256" key="1">
    <source>
        <dbReference type="SAM" id="Phobius"/>
    </source>
</evidence>
<feature type="transmembrane region" description="Helical" evidence="1">
    <location>
        <begin position="14"/>
        <end position="36"/>
    </location>
</feature>
<reference evidence="2" key="1">
    <citation type="journal article" date="2014" name="Int. J. Syst. Evol. Microbiol.">
        <title>Complete genome sequence of Corynebacterium casei LMG S-19264T (=DSM 44701T), isolated from a smear-ripened cheese.</title>
        <authorList>
            <consortium name="US DOE Joint Genome Institute (JGI-PGF)"/>
            <person name="Walter F."/>
            <person name="Albersmeier A."/>
            <person name="Kalinowski J."/>
            <person name="Ruckert C."/>
        </authorList>
    </citation>
    <scope>NUCLEOTIDE SEQUENCE</scope>
    <source>
        <strain evidence="2">CCM 7684</strain>
    </source>
</reference>
<organism evidence="2 3">
    <name type="scientific">Agaricicola taiwanensis</name>
    <dbReference type="NCBI Taxonomy" id="591372"/>
    <lineage>
        <taxon>Bacteria</taxon>
        <taxon>Pseudomonadati</taxon>
        <taxon>Pseudomonadota</taxon>
        <taxon>Alphaproteobacteria</taxon>
        <taxon>Rhodobacterales</taxon>
        <taxon>Paracoccaceae</taxon>
        <taxon>Agaricicola</taxon>
    </lineage>
</organism>
<dbReference type="Proteomes" id="UP000602745">
    <property type="component" value="Unassembled WGS sequence"/>
</dbReference>
<keyword evidence="1" id="KW-1133">Transmembrane helix</keyword>
<dbReference type="RefSeq" id="WP_188411056.1">
    <property type="nucleotide sequence ID" value="NZ_BMCP01000007.1"/>
</dbReference>
<reference evidence="2" key="2">
    <citation type="submission" date="2020-09" db="EMBL/GenBank/DDBJ databases">
        <authorList>
            <person name="Sun Q."/>
            <person name="Sedlacek I."/>
        </authorList>
    </citation>
    <scope>NUCLEOTIDE SEQUENCE</scope>
    <source>
        <strain evidence="2">CCM 7684</strain>
    </source>
</reference>
<comment type="caution">
    <text evidence="2">The sequence shown here is derived from an EMBL/GenBank/DDBJ whole genome shotgun (WGS) entry which is preliminary data.</text>
</comment>
<name>A0A8J3E1M0_9RHOB</name>
<keyword evidence="1" id="KW-0812">Transmembrane</keyword>
<feature type="transmembrane region" description="Helical" evidence="1">
    <location>
        <begin position="100"/>
        <end position="119"/>
    </location>
</feature>
<evidence type="ECO:0000313" key="3">
    <source>
        <dbReference type="Proteomes" id="UP000602745"/>
    </source>
</evidence>
<sequence length="178" mass="19558">MTSNHNWISSGKMLGWFVGLLISGIATLYFMIRTFIEGTPAPFSSFLGAFFTCLFSTLLIASVAMPVSYVVIRLAALFIKGRRSSWYARIATNDDWRPEALGLLISLICTTLFMFAVAAEGNTEFRDSEGRMTDEVVNLWLLLFPTLSVGLALLFNLVRAGFSKGPGVLPEATEKAGR</sequence>
<gene>
    <name evidence="2" type="ORF">GCM10007276_34340</name>
</gene>
<protein>
    <submittedName>
        <fullName evidence="2">Uncharacterized protein</fullName>
    </submittedName>
</protein>
<accession>A0A8J3E1M0</accession>
<dbReference type="AlphaFoldDB" id="A0A8J3E1M0"/>
<proteinExistence type="predicted"/>
<dbReference type="EMBL" id="BMCP01000007">
    <property type="protein sequence ID" value="GGE54379.1"/>
    <property type="molecule type" value="Genomic_DNA"/>
</dbReference>
<evidence type="ECO:0000313" key="2">
    <source>
        <dbReference type="EMBL" id="GGE54379.1"/>
    </source>
</evidence>
<keyword evidence="1" id="KW-0472">Membrane</keyword>
<feature type="transmembrane region" description="Helical" evidence="1">
    <location>
        <begin position="139"/>
        <end position="158"/>
    </location>
</feature>